<keyword evidence="4 5" id="KW-0963">Cytoplasm</keyword>
<comment type="similarity">
    <text evidence="2 5">Belongs to the Rab GDI family.</text>
</comment>
<dbReference type="Gene3D" id="3.50.50.60">
    <property type="entry name" value="FAD/NAD(P)-binding domain"/>
    <property type="match status" value="1"/>
</dbReference>
<dbReference type="GO" id="GO:0006886">
    <property type="term" value="P:intracellular protein transport"/>
    <property type="evidence" value="ECO:0007669"/>
    <property type="project" value="InterPro"/>
</dbReference>
<dbReference type="Gene3D" id="3.30.519.10">
    <property type="entry name" value="Guanine Nucleotide Dissociation Inhibitor, domain 2"/>
    <property type="match status" value="1"/>
</dbReference>
<dbReference type="AlphaFoldDB" id="E0VTH2"/>
<comment type="function">
    <text evidence="5">Substrate-binding subunit (component A) of the Rab geranylgeranyltransferase (GGTase) complex. Binds unprenylated Rab proteins and presents the substrate peptide to the catalytic component B. The component A is thought to be regenerated by transferring its prenylated Rab back to the donor membrane.</text>
</comment>
<keyword evidence="3 5" id="KW-0343">GTPase activation</keyword>
<dbReference type="KEGG" id="phu:Phum_PHUM432580"/>
<proteinExistence type="inferred from homology"/>
<dbReference type="RefSeq" id="XP_002429416.1">
    <property type="nucleotide sequence ID" value="XM_002429371.1"/>
</dbReference>
<reference evidence="7" key="3">
    <citation type="submission" date="2020-05" db="UniProtKB">
        <authorList>
            <consortium name="EnsemblMetazoa"/>
        </authorList>
    </citation>
    <scope>IDENTIFICATION</scope>
    <source>
        <strain evidence="7">USDA</strain>
    </source>
</reference>
<dbReference type="PANTHER" id="PTHR11787">
    <property type="entry name" value="RAB GDP-DISSOCIATION INHIBITOR"/>
    <property type="match status" value="1"/>
</dbReference>
<dbReference type="InParanoid" id="E0VTH2"/>
<evidence type="ECO:0000256" key="2">
    <source>
        <dbReference type="ARBA" id="ARBA00005593"/>
    </source>
</evidence>
<dbReference type="InterPro" id="IPR036188">
    <property type="entry name" value="FAD/NAD-bd_sf"/>
</dbReference>
<dbReference type="OMA" id="EHYVLHA"/>
<dbReference type="SUPFAM" id="SSF51905">
    <property type="entry name" value="FAD/NAD(P)-binding domain"/>
    <property type="match status" value="1"/>
</dbReference>
<dbReference type="OrthoDB" id="1923006at2759"/>
<dbReference type="HOGENOM" id="CLU_021695_4_1_1"/>
<sequence>MDDLPRTYDAIVFGTGMTESIIAAALSRIGKRVLHLDCNDYYGENWASFSLESIENWAESPHKNNLKDNLLDSCPKELINDNENFISLEYVSNVLNIKKNEFVSEEILKYSEENNSNETQNCEELSNNLSNDSNLNSCELFEKMKKQNKRFNLDLCPKLLFSKGVMVDLLISSNISKYAEFKCLKKVLTWRNNKLELVPCSRADVFATKNVSVVQKRLLVKMLTLFASYPESSEEFKDFENKSFFDYLNHKKLPENLIHYILYAIAMGDKKTLCLNGVKACKAFLESLGRYGNTPFIFPLYGSGELPQCFCRLCAVFGGIYCLHRNIEGFIEKNDKLIGVISNGVRLEAEIFILPSSFFFKKYSTVDNSLNTSRGILITDRSILKNTHNSLTLLQFPPVPDSSDKSVTVLELDSSANVCPENFFVVHLTTKASKEASCDLKHVIHSLFNRKEDDTDFIQPKILWSLTWNTCNQGKKENLLPFSNVKVCSSVDSEFDYNSSISEAKKIFFELYPNEDFLPRAPDPEEIVLDSESN</sequence>
<dbReference type="GO" id="GO:0016740">
    <property type="term" value="F:transferase activity"/>
    <property type="evidence" value="ECO:0007669"/>
    <property type="project" value="UniProtKB-KW"/>
</dbReference>
<reference evidence="6" key="1">
    <citation type="submission" date="2007-04" db="EMBL/GenBank/DDBJ databases">
        <title>Annotation of Pediculus humanus corporis strain USDA.</title>
        <authorList>
            <person name="Kirkness E."/>
            <person name="Hannick L."/>
            <person name="Hass B."/>
            <person name="Bruggner R."/>
            <person name="Lawson D."/>
            <person name="Bidwell S."/>
            <person name="Joardar V."/>
            <person name="Caler E."/>
            <person name="Walenz B."/>
            <person name="Inman J."/>
            <person name="Schobel S."/>
            <person name="Galinsky K."/>
            <person name="Amedeo P."/>
            <person name="Strausberg R."/>
        </authorList>
    </citation>
    <scope>NUCLEOTIDE SEQUENCE</scope>
    <source>
        <strain evidence="6">USDA</strain>
    </source>
</reference>
<evidence type="ECO:0000313" key="8">
    <source>
        <dbReference type="Proteomes" id="UP000009046"/>
    </source>
</evidence>
<dbReference type="FunCoup" id="E0VTH2">
    <property type="interactions" value="479"/>
</dbReference>
<evidence type="ECO:0000256" key="1">
    <source>
        <dbReference type="ARBA" id="ARBA00004496"/>
    </source>
</evidence>
<dbReference type="VEuPathDB" id="VectorBase:PHUM432580"/>
<dbReference type="SUPFAM" id="SSF54373">
    <property type="entry name" value="FAD-linked reductases, C-terminal domain"/>
    <property type="match status" value="1"/>
</dbReference>
<evidence type="ECO:0000313" key="7">
    <source>
        <dbReference type="EnsemblMetazoa" id="PHUM432580-PA"/>
    </source>
</evidence>
<dbReference type="Gene3D" id="1.10.405.10">
    <property type="entry name" value="Guanine Nucleotide Dissociation Inhibitor, domain 1"/>
    <property type="match status" value="1"/>
</dbReference>
<dbReference type="PRINTS" id="PR00891">
    <property type="entry name" value="RABGDIREP"/>
</dbReference>
<dbReference type="FunFam" id="1.10.405.10:FF:000003">
    <property type="entry name" value="Rab proteins geranylgeranyltransferase component A"/>
    <property type="match status" value="1"/>
</dbReference>
<dbReference type="GO" id="GO:0005968">
    <property type="term" value="C:Rab-protein geranylgeranyltransferase complex"/>
    <property type="evidence" value="ECO:0007669"/>
    <property type="project" value="UniProtKB-UniRule"/>
</dbReference>
<gene>
    <name evidence="7" type="primary">8230270</name>
    <name evidence="6" type="ORF">Phum_PHUM432580</name>
</gene>
<dbReference type="EnsemblMetazoa" id="PHUM432580-RA">
    <property type="protein sequence ID" value="PHUM432580-PA"/>
    <property type="gene ID" value="PHUM432580"/>
</dbReference>
<dbReference type="InterPro" id="IPR018203">
    <property type="entry name" value="GDP_dissociation_inhibitor"/>
</dbReference>
<protein>
    <recommendedName>
        <fullName evidence="5">Rab proteins geranylgeranyltransferase component A</fullName>
    </recommendedName>
</protein>
<evidence type="ECO:0000256" key="4">
    <source>
        <dbReference type="ARBA" id="ARBA00022490"/>
    </source>
</evidence>
<keyword evidence="8" id="KW-1185">Reference proteome</keyword>
<dbReference type="InterPro" id="IPR001738">
    <property type="entry name" value="Rab_escort"/>
</dbReference>
<evidence type="ECO:0000256" key="5">
    <source>
        <dbReference type="PIRNR" id="PIRNR016550"/>
    </source>
</evidence>
<reference evidence="6" key="2">
    <citation type="submission" date="2007-04" db="EMBL/GenBank/DDBJ databases">
        <title>The genome of the human body louse.</title>
        <authorList>
            <consortium name="The Human Body Louse Genome Consortium"/>
            <person name="Kirkness E."/>
            <person name="Walenz B."/>
            <person name="Hass B."/>
            <person name="Bruggner R."/>
            <person name="Strausberg R."/>
        </authorList>
    </citation>
    <scope>NUCLEOTIDE SEQUENCE</scope>
    <source>
        <strain evidence="6">USDA</strain>
    </source>
</reference>
<dbReference type="EMBL" id="AAZO01005274">
    <property type="status" value="NOT_ANNOTATED_CDS"/>
    <property type="molecule type" value="Genomic_DNA"/>
</dbReference>
<dbReference type="GO" id="GO:0007264">
    <property type="term" value="P:small GTPase-mediated signal transduction"/>
    <property type="evidence" value="ECO:0007669"/>
    <property type="project" value="UniProtKB-UniRule"/>
</dbReference>
<dbReference type="GO" id="GO:0005092">
    <property type="term" value="F:GDP-dissociation inhibitor activity"/>
    <property type="evidence" value="ECO:0007669"/>
    <property type="project" value="InterPro"/>
</dbReference>
<dbReference type="PANTHER" id="PTHR11787:SF4">
    <property type="entry name" value="CHM, RAB ESCORT PROTEIN 1"/>
    <property type="match status" value="1"/>
</dbReference>
<dbReference type="STRING" id="121224.E0VTH2"/>
<evidence type="ECO:0000256" key="3">
    <source>
        <dbReference type="ARBA" id="ARBA00022468"/>
    </source>
</evidence>
<dbReference type="PIRSF" id="PIRSF016550">
    <property type="entry name" value="Rab_ger_ger_transf_A_euk"/>
    <property type="match status" value="1"/>
</dbReference>
<dbReference type="GO" id="GO:0005829">
    <property type="term" value="C:cytosol"/>
    <property type="evidence" value="ECO:0007669"/>
    <property type="project" value="TreeGrafter"/>
</dbReference>
<dbReference type="GeneID" id="8230270"/>
<dbReference type="GO" id="GO:0005634">
    <property type="term" value="C:nucleus"/>
    <property type="evidence" value="ECO:0007669"/>
    <property type="project" value="TreeGrafter"/>
</dbReference>
<dbReference type="Proteomes" id="UP000009046">
    <property type="component" value="Unassembled WGS sequence"/>
</dbReference>
<accession>E0VTH2</accession>
<dbReference type="GO" id="GO:0005096">
    <property type="term" value="F:GTPase activator activity"/>
    <property type="evidence" value="ECO:0007669"/>
    <property type="project" value="UniProtKB-UniRule"/>
</dbReference>
<dbReference type="EMBL" id="DS235765">
    <property type="protein sequence ID" value="EEB16678.1"/>
    <property type="molecule type" value="Genomic_DNA"/>
</dbReference>
<comment type="subcellular location">
    <subcellularLocation>
        <location evidence="1 5">Cytoplasm</location>
    </subcellularLocation>
</comment>
<name>E0VTH2_PEDHC</name>
<dbReference type="CTD" id="8230270"/>
<evidence type="ECO:0000313" key="6">
    <source>
        <dbReference type="EMBL" id="EEB16678.1"/>
    </source>
</evidence>
<organism>
    <name type="scientific">Pediculus humanus subsp. corporis</name>
    <name type="common">Body louse</name>
    <dbReference type="NCBI Taxonomy" id="121224"/>
    <lineage>
        <taxon>Eukaryota</taxon>
        <taxon>Metazoa</taxon>
        <taxon>Ecdysozoa</taxon>
        <taxon>Arthropoda</taxon>
        <taxon>Hexapoda</taxon>
        <taxon>Insecta</taxon>
        <taxon>Pterygota</taxon>
        <taxon>Neoptera</taxon>
        <taxon>Paraneoptera</taxon>
        <taxon>Psocodea</taxon>
        <taxon>Troctomorpha</taxon>
        <taxon>Phthiraptera</taxon>
        <taxon>Anoplura</taxon>
        <taxon>Pediculidae</taxon>
        <taxon>Pediculus</taxon>
    </lineage>
</organism>
<keyword evidence="6" id="KW-0808">Transferase</keyword>
<dbReference type="GO" id="GO:0016192">
    <property type="term" value="P:vesicle-mediated transport"/>
    <property type="evidence" value="ECO:0007669"/>
    <property type="project" value="TreeGrafter"/>
</dbReference>
<dbReference type="eggNOG" id="KOG4405">
    <property type="taxonomic scope" value="Eukaryota"/>
</dbReference>
<dbReference type="Pfam" id="PF00996">
    <property type="entry name" value="GDI"/>
    <property type="match status" value="2"/>
</dbReference>